<organism evidence="2 3">
    <name type="scientific">Paenibacillus farraposensis</name>
    <dbReference type="NCBI Taxonomy" id="2807095"/>
    <lineage>
        <taxon>Bacteria</taxon>
        <taxon>Bacillati</taxon>
        <taxon>Bacillota</taxon>
        <taxon>Bacilli</taxon>
        <taxon>Bacillales</taxon>
        <taxon>Paenibacillaceae</taxon>
        <taxon>Paenibacillus</taxon>
    </lineage>
</organism>
<dbReference type="InterPro" id="IPR029044">
    <property type="entry name" value="Nucleotide-diphossugar_trans"/>
</dbReference>
<reference evidence="3" key="1">
    <citation type="journal article" date="2019" name="Int. J. Syst. Evol. Microbiol.">
        <title>The Global Catalogue of Microorganisms (GCM) 10K type strain sequencing project: providing services to taxonomists for standard genome sequencing and annotation.</title>
        <authorList>
            <consortium name="The Broad Institute Genomics Platform"/>
            <consortium name="The Broad Institute Genome Sequencing Center for Infectious Disease"/>
            <person name="Wu L."/>
            <person name="Ma J."/>
        </authorList>
    </citation>
    <scope>NUCLEOTIDE SEQUENCE [LARGE SCALE GENOMIC DNA]</scope>
    <source>
        <strain evidence="3">CCM 9147</strain>
    </source>
</reference>
<dbReference type="RefSeq" id="WP_229524881.1">
    <property type="nucleotide sequence ID" value="NZ_JAFFQR010000079.1"/>
</dbReference>
<evidence type="ECO:0000313" key="2">
    <source>
        <dbReference type="EMBL" id="MFD1461341.1"/>
    </source>
</evidence>
<comment type="caution">
    <text evidence="2">The sequence shown here is derived from an EMBL/GenBank/DDBJ whole genome shotgun (WGS) entry which is preliminary data.</text>
</comment>
<accession>A0ABW4DBX4</accession>
<dbReference type="SUPFAM" id="SSF53448">
    <property type="entry name" value="Nucleotide-diphospho-sugar transferases"/>
    <property type="match status" value="1"/>
</dbReference>
<dbReference type="EMBL" id="JBHTNZ010000007">
    <property type="protein sequence ID" value="MFD1461341.1"/>
    <property type="molecule type" value="Genomic_DNA"/>
</dbReference>
<dbReference type="GO" id="GO:0016757">
    <property type="term" value="F:glycosyltransferase activity"/>
    <property type="evidence" value="ECO:0007669"/>
    <property type="project" value="UniProtKB-KW"/>
</dbReference>
<dbReference type="InterPro" id="IPR001173">
    <property type="entry name" value="Glyco_trans_2-like"/>
</dbReference>
<protein>
    <submittedName>
        <fullName evidence="2">Glycosyltransferase family A protein</fullName>
        <ecNumber evidence="2">2.4.-.-</ecNumber>
    </submittedName>
</protein>
<dbReference type="Pfam" id="PF00535">
    <property type="entry name" value="Glycos_transf_2"/>
    <property type="match status" value="1"/>
</dbReference>
<keyword evidence="3" id="KW-1185">Reference proteome</keyword>
<gene>
    <name evidence="2" type="ORF">ACFQ5D_07785</name>
</gene>
<dbReference type="Proteomes" id="UP001597340">
    <property type="component" value="Unassembled WGS sequence"/>
</dbReference>
<dbReference type="Gene3D" id="3.90.550.10">
    <property type="entry name" value="Spore Coat Polysaccharide Biosynthesis Protein SpsA, Chain A"/>
    <property type="match status" value="1"/>
</dbReference>
<feature type="domain" description="Glycosyltransferase 2-like" evidence="1">
    <location>
        <begin position="5"/>
        <end position="129"/>
    </location>
</feature>
<evidence type="ECO:0000313" key="3">
    <source>
        <dbReference type="Proteomes" id="UP001597340"/>
    </source>
</evidence>
<dbReference type="CDD" id="cd00761">
    <property type="entry name" value="Glyco_tranf_GTA_type"/>
    <property type="match status" value="1"/>
</dbReference>
<dbReference type="InterPro" id="IPR050834">
    <property type="entry name" value="Glycosyltransf_2"/>
</dbReference>
<dbReference type="PANTHER" id="PTHR43685">
    <property type="entry name" value="GLYCOSYLTRANSFERASE"/>
    <property type="match status" value="1"/>
</dbReference>
<name>A0ABW4DBX4_9BACL</name>
<sequence length="314" mass="35528">MSDVSIIICTRNRIEDLTRCIQSIAAQQQLEHTAVELLIVDDGDISGRQVEQYRYMVSGLPQGVLKYHKKTRPGVWLSRYEALSLVQYDIVLYFDDDAELDDKLFIRRLLDTYDQDDTIVGVGGIAKGLHSSRAGKLLGILTFQMSPSLGKLSLSSLAGSLLRWSEAAEIFDTEFFHGCNMSFRKEALRDMKPYPWMTSYAVADDLYMCQLASRYGKLVINPGLTIIHHESPSSRDKAGKVAKATAINHYYFLALKKAGAIQYGALLWTLSYLMLKETLRRNFSAADGYKQGVLFILNPRKQKYNEYLGQPVQQ</sequence>
<keyword evidence="2" id="KW-0328">Glycosyltransferase</keyword>
<keyword evidence="2" id="KW-0808">Transferase</keyword>
<proteinExistence type="predicted"/>
<evidence type="ECO:0000259" key="1">
    <source>
        <dbReference type="Pfam" id="PF00535"/>
    </source>
</evidence>
<dbReference type="EC" id="2.4.-.-" evidence="2"/>
<dbReference type="PANTHER" id="PTHR43685:SF3">
    <property type="entry name" value="SLR2126 PROTEIN"/>
    <property type="match status" value="1"/>
</dbReference>